<proteinExistence type="predicted"/>
<sequence>MKNDLDMDVAGRNICLNNQRLIMHRDTSDKIYLPSIPWPARTGNFPSPMPWVMKRFNGRLVLNLIPFDDDVLEEHAEDEVVVVDDDDQTMKLPDMIRKQKKI</sequence>
<accession>A0AAD1Z614</accession>
<dbReference type="AlphaFoldDB" id="A0AAD1Z614"/>
<keyword evidence="2" id="KW-1185">Reference proteome</keyword>
<reference evidence="1" key="1">
    <citation type="submission" date="2023-05" db="EMBL/GenBank/DDBJ databases">
        <authorList>
            <person name="Huff M."/>
        </authorList>
    </citation>
    <scope>NUCLEOTIDE SEQUENCE</scope>
</reference>
<dbReference type="EMBL" id="OU503041">
    <property type="protein sequence ID" value="CAI9763906.1"/>
    <property type="molecule type" value="Genomic_DNA"/>
</dbReference>
<dbReference type="Proteomes" id="UP000834106">
    <property type="component" value="Chromosome 6"/>
</dbReference>
<evidence type="ECO:0000313" key="2">
    <source>
        <dbReference type="Proteomes" id="UP000834106"/>
    </source>
</evidence>
<protein>
    <submittedName>
        <fullName evidence="1">Uncharacterized protein</fullName>
    </submittedName>
</protein>
<gene>
    <name evidence="1" type="ORF">FPE_LOCUS11336</name>
</gene>
<evidence type="ECO:0000313" key="1">
    <source>
        <dbReference type="EMBL" id="CAI9763906.1"/>
    </source>
</evidence>
<name>A0AAD1Z614_9LAMI</name>
<organism evidence="1 2">
    <name type="scientific">Fraxinus pennsylvanica</name>
    <dbReference type="NCBI Taxonomy" id="56036"/>
    <lineage>
        <taxon>Eukaryota</taxon>
        <taxon>Viridiplantae</taxon>
        <taxon>Streptophyta</taxon>
        <taxon>Embryophyta</taxon>
        <taxon>Tracheophyta</taxon>
        <taxon>Spermatophyta</taxon>
        <taxon>Magnoliopsida</taxon>
        <taxon>eudicotyledons</taxon>
        <taxon>Gunneridae</taxon>
        <taxon>Pentapetalae</taxon>
        <taxon>asterids</taxon>
        <taxon>lamiids</taxon>
        <taxon>Lamiales</taxon>
        <taxon>Oleaceae</taxon>
        <taxon>Oleeae</taxon>
        <taxon>Fraxinus</taxon>
    </lineage>
</organism>